<feature type="region of interest" description="Disordered" evidence="1">
    <location>
        <begin position="86"/>
        <end position="109"/>
    </location>
</feature>
<accession>A0ABT6C3S9</accession>
<comment type="caution">
    <text evidence="3">The sequence shown here is derived from an EMBL/GenBank/DDBJ whole genome shotgun (WGS) entry which is preliminary data.</text>
</comment>
<evidence type="ECO:0000256" key="2">
    <source>
        <dbReference type="SAM" id="Phobius"/>
    </source>
</evidence>
<protein>
    <submittedName>
        <fullName evidence="3">Uncharacterized protein</fullName>
    </submittedName>
</protein>
<proteinExistence type="predicted"/>
<organism evidence="3 4">
    <name type="scientific">Luteipulveratus flavus</name>
    <dbReference type="NCBI Taxonomy" id="3031728"/>
    <lineage>
        <taxon>Bacteria</taxon>
        <taxon>Bacillati</taxon>
        <taxon>Actinomycetota</taxon>
        <taxon>Actinomycetes</taxon>
        <taxon>Micrococcales</taxon>
        <taxon>Dermacoccaceae</taxon>
        <taxon>Luteipulveratus</taxon>
    </lineage>
</organism>
<feature type="transmembrane region" description="Helical" evidence="2">
    <location>
        <begin position="64"/>
        <end position="82"/>
    </location>
</feature>
<dbReference type="RefSeq" id="WP_277191302.1">
    <property type="nucleotide sequence ID" value="NZ_JAROAV010000015.1"/>
</dbReference>
<evidence type="ECO:0000256" key="1">
    <source>
        <dbReference type="SAM" id="MobiDB-lite"/>
    </source>
</evidence>
<dbReference type="EMBL" id="JAROAV010000015">
    <property type="protein sequence ID" value="MDF8263614.1"/>
    <property type="molecule type" value="Genomic_DNA"/>
</dbReference>
<keyword evidence="2" id="KW-1133">Transmembrane helix</keyword>
<name>A0ABT6C3S9_9MICO</name>
<reference evidence="3 4" key="1">
    <citation type="submission" date="2023-03" db="EMBL/GenBank/DDBJ databases">
        <title>YIM 133296 draft genome.</title>
        <authorList>
            <person name="Xiong L."/>
        </authorList>
    </citation>
    <scope>NUCLEOTIDE SEQUENCE [LARGE SCALE GENOMIC DNA]</scope>
    <source>
        <strain evidence="3 4">YIM 133296</strain>
    </source>
</reference>
<dbReference type="Proteomes" id="UP001528912">
    <property type="component" value="Unassembled WGS sequence"/>
</dbReference>
<evidence type="ECO:0000313" key="3">
    <source>
        <dbReference type="EMBL" id="MDF8263614.1"/>
    </source>
</evidence>
<feature type="compositionally biased region" description="Polar residues" evidence="1">
    <location>
        <begin position="100"/>
        <end position="109"/>
    </location>
</feature>
<keyword evidence="2" id="KW-0472">Membrane</keyword>
<keyword evidence="4" id="KW-1185">Reference proteome</keyword>
<evidence type="ECO:0000313" key="4">
    <source>
        <dbReference type="Proteomes" id="UP001528912"/>
    </source>
</evidence>
<sequence length="109" mass="11133">MRSALLAATGVAAGLLGLLLGSAPSGVEPDGLYVDCGRALFHDRDVLPHPACASAYEPFQTVSVVLLVVAAGLMLAAAVTVARRLRRRSSGTRQDPGLTGQHSAATAKP</sequence>
<gene>
    <name evidence="3" type="ORF">P4R38_05065</name>
</gene>
<keyword evidence="2" id="KW-0812">Transmembrane</keyword>